<dbReference type="Proteomes" id="UP000578449">
    <property type="component" value="Unassembled WGS sequence"/>
</dbReference>
<keyword evidence="3 6" id="KW-0238">DNA-binding</keyword>
<dbReference type="CDD" id="cd01392">
    <property type="entry name" value="HTH_LacI"/>
    <property type="match status" value="1"/>
</dbReference>
<dbReference type="Gene3D" id="1.10.260.40">
    <property type="entry name" value="lambda repressor-like DNA-binding domains"/>
    <property type="match status" value="1"/>
</dbReference>
<accession>A0A840NX60</accession>
<name>A0A840NX60_9ACTN</name>
<comment type="caution">
    <text evidence="6">The sequence shown here is derived from an EMBL/GenBank/DDBJ whole genome shotgun (WGS) entry which is preliminary data.</text>
</comment>
<evidence type="ECO:0000256" key="4">
    <source>
        <dbReference type="ARBA" id="ARBA00023163"/>
    </source>
</evidence>
<evidence type="ECO:0000313" key="7">
    <source>
        <dbReference type="Proteomes" id="UP000578449"/>
    </source>
</evidence>
<dbReference type="AlphaFoldDB" id="A0A840NX60"/>
<keyword evidence="7" id="KW-1185">Reference proteome</keyword>
<proteinExistence type="predicted"/>
<organism evidence="6 7">
    <name type="scientific">Thermocatellispora tengchongensis</name>
    <dbReference type="NCBI Taxonomy" id="1073253"/>
    <lineage>
        <taxon>Bacteria</taxon>
        <taxon>Bacillati</taxon>
        <taxon>Actinomycetota</taxon>
        <taxon>Actinomycetes</taxon>
        <taxon>Streptosporangiales</taxon>
        <taxon>Streptosporangiaceae</taxon>
        <taxon>Thermocatellispora</taxon>
    </lineage>
</organism>
<dbReference type="Pfam" id="PF13377">
    <property type="entry name" value="Peripla_BP_3"/>
    <property type="match status" value="1"/>
</dbReference>
<evidence type="ECO:0000313" key="6">
    <source>
        <dbReference type="EMBL" id="MBB5131379.1"/>
    </source>
</evidence>
<dbReference type="InterPro" id="IPR028082">
    <property type="entry name" value="Peripla_BP_I"/>
</dbReference>
<dbReference type="InterPro" id="IPR000843">
    <property type="entry name" value="HTH_LacI"/>
</dbReference>
<keyword evidence="4" id="KW-0804">Transcription</keyword>
<keyword evidence="1" id="KW-0678">Repressor</keyword>
<evidence type="ECO:0000256" key="3">
    <source>
        <dbReference type="ARBA" id="ARBA00023125"/>
    </source>
</evidence>
<protein>
    <submittedName>
        <fullName evidence="6">DNA-binding LacI/PurR family transcriptional regulator</fullName>
    </submittedName>
</protein>
<reference evidence="6 7" key="1">
    <citation type="submission" date="2020-08" db="EMBL/GenBank/DDBJ databases">
        <title>Genomic Encyclopedia of Type Strains, Phase IV (KMG-IV): sequencing the most valuable type-strain genomes for metagenomic binning, comparative biology and taxonomic classification.</title>
        <authorList>
            <person name="Goeker M."/>
        </authorList>
    </citation>
    <scope>NUCLEOTIDE SEQUENCE [LARGE SCALE GENOMIC DNA]</scope>
    <source>
        <strain evidence="6 7">DSM 45615</strain>
    </source>
</reference>
<dbReference type="Pfam" id="PF00356">
    <property type="entry name" value="LacI"/>
    <property type="match status" value="1"/>
</dbReference>
<dbReference type="Gene3D" id="3.40.50.2300">
    <property type="match status" value="2"/>
</dbReference>
<evidence type="ECO:0000256" key="2">
    <source>
        <dbReference type="ARBA" id="ARBA00023015"/>
    </source>
</evidence>
<keyword evidence="2" id="KW-0805">Transcription regulation</keyword>
<feature type="domain" description="HTH lacI-type" evidence="5">
    <location>
        <begin position="9"/>
        <end position="66"/>
    </location>
</feature>
<dbReference type="RefSeq" id="WP_185048217.1">
    <property type="nucleotide sequence ID" value="NZ_BAABIX010000023.1"/>
</dbReference>
<dbReference type="SMART" id="SM00354">
    <property type="entry name" value="HTH_LACI"/>
    <property type="match status" value="1"/>
</dbReference>
<dbReference type="PANTHER" id="PTHR30146">
    <property type="entry name" value="LACI-RELATED TRANSCRIPTIONAL REPRESSOR"/>
    <property type="match status" value="1"/>
</dbReference>
<dbReference type="PANTHER" id="PTHR30146:SF148">
    <property type="entry name" value="HTH-TYPE TRANSCRIPTIONAL REPRESSOR PURR-RELATED"/>
    <property type="match status" value="1"/>
</dbReference>
<evidence type="ECO:0000259" key="5">
    <source>
        <dbReference type="PROSITE" id="PS50932"/>
    </source>
</evidence>
<dbReference type="InterPro" id="IPR046335">
    <property type="entry name" value="LacI/GalR-like_sensor"/>
</dbReference>
<dbReference type="SUPFAM" id="SSF53822">
    <property type="entry name" value="Periplasmic binding protein-like I"/>
    <property type="match status" value="1"/>
</dbReference>
<gene>
    <name evidence="6" type="ORF">HNP84_001085</name>
</gene>
<dbReference type="GO" id="GO:0003700">
    <property type="term" value="F:DNA-binding transcription factor activity"/>
    <property type="evidence" value="ECO:0007669"/>
    <property type="project" value="TreeGrafter"/>
</dbReference>
<dbReference type="SUPFAM" id="SSF47413">
    <property type="entry name" value="lambda repressor-like DNA-binding domains"/>
    <property type="match status" value="1"/>
</dbReference>
<dbReference type="GO" id="GO:0000976">
    <property type="term" value="F:transcription cis-regulatory region binding"/>
    <property type="evidence" value="ECO:0007669"/>
    <property type="project" value="TreeGrafter"/>
</dbReference>
<evidence type="ECO:0000256" key="1">
    <source>
        <dbReference type="ARBA" id="ARBA00022491"/>
    </source>
</evidence>
<dbReference type="InterPro" id="IPR010982">
    <property type="entry name" value="Lambda_DNA-bd_dom_sf"/>
</dbReference>
<dbReference type="PROSITE" id="PS50932">
    <property type="entry name" value="HTH_LACI_2"/>
    <property type="match status" value="1"/>
</dbReference>
<dbReference type="CDD" id="cd06267">
    <property type="entry name" value="PBP1_LacI_sugar_binding-like"/>
    <property type="match status" value="1"/>
</dbReference>
<dbReference type="EMBL" id="JACHGN010000002">
    <property type="protein sequence ID" value="MBB5131379.1"/>
    <property type="molecule type" value="Genomic_DNA"/>
</dbReference>
<sequence length="345" mass="36708">MAGVRRRVPRQADVARLAGVSQATVSAVINGRARESGIPEQTVRRVEDAVRQLGYVANAAARSLKGKGNRLIGVHSFESMFPIDQLDFYHEFLTGIEQQAVADGYDLVLFASTESADGRRHIYRDGTNRLALADGSVLIGVEHNASDLARLAGEGYPFVHIGRRTVPGADISWVSADYATATADIVARLAGLGHRRIGYITCADRVDVHLDKEAGYRTGCAAAGLPELMYVIDPGHVDDAWLDAVLATGLTALLLEGAEIATLVAALLDARGLTVPGDLSAVVLVNLPAVGAPRWSSLRIPRNEMGRVAVKLLIDLLADPAPAPARHVLLPCEQLDDITIGPPKG</sequence>